<evidence type="ECO:0000259" key="2">
    <source>
        <dbReference type="PROSITE" id="PS51352"/>
    </source>
</evidence>
<dbReference type="PANTHER" id="PTHR43640:SF1">
    <property type="entry name" value="THIOREDOXIN-DEPENDENT PEROXIREDOXIN"/>
    <property type="match status" value="1"/>
</dbReference>
<name>A0A1H7HC20_9BACT</name>
<dbReference type="Proteomes" id="UP000198984">
    <property type="component" value="Unassembled WGS sequence"/>
</dbReference>
<dbReference type="Gene3D" id="3.40.30.10">
    <property type="entry name" value="Glutaredoxin"/>
    <property type="match status" value="2"/>
</dbReference>
<dbReference type="PANTHER" id="PTHR43640">
    <property type="entry name" value="OS07G0260300 PROTEIN"/>
    <property type="match status" value="1"/>
</dbReference>
<dbReference type="GO" id="GO:0016209">
    <property type="term" value="F:antioxidant activity"/>
    <property type="evidence" value="ECO:0007669"/>
    <property type="project" value="InterPro"/>
</dbReference>
<dbReference type="PROSITE" id="PS51352">
    <property type="entry name" value="THIOREDOXIN_2"/>
    <property type="match status" value="2"/>
</dbReference>
<evidence type="ECO:0000313" key="4">
    <source>
        <dbReference type="Proteomes" id="UP000198984"/>
    </source>
</evidence>
<keyword evidence="4" id="KW-1185">Reference proteome</keyword>
<feature type="domain" description="Thioredoxin" evidence="2">
    <location>
        <begin position="220"/>
        <end position="368"/>
    </location>
</feature>
<dbReference type="InterPro" id="IPR000866">
    <property type="entry name" value="AhpC/TSA"/>
</dbReference>
<evidence type="ECO:0000256" key="1">
    <source>
        <dbReference type="SAM" id="SignalP"/>
    </source>
</evidence>
<dbReference type="InterPro" id="IPR047262">
    <property type="entry name" value="PRX-like1"/>
</dbReference>
<organism evidence="3 4">
    <name type="scientific">Chitinophaga rupis</name>
    <dbReference type="NCBI Taxonomy" id="573321"/>
    <lineage>
        <taxon>Bacteria</taxon>
        <taxon>Pseudomonadati</taxon>
        <taxon>Bacteroidota</taxon>
        <taxon>Chitinophagia</taxon>
        <taxon>Chitinophagales</taxon>
        <taxon>Chitinophagaceae</taxon>
        <taxon>Chitinophaga</taxon>
    </lineage>
</organism>
<reference evidence="3 4" key="1">
    <citation type="submission" date="2016-10" db="EMBL/GenBank/DDBJ databases">
        <authorList>
            <person name="de Groot N.N."/>
        </authorList>
    </citation>
    <scope>NUCLEOTIDE SEQUENCE [LARGE SCALE GENOMIC DNA]</scope>
    <source>
        <strain evidence="3 4">DSM 21039</strain>
    </source>
</reference>
<dbReference type="InterPro" id="IPR013740">
    <property type="entry name" value="Redoxin"/>
</dbReference>
<sequence>MKKQLLYLLLMVFVLPAMAQSHHPEPKTLSIGAAAPAFSLKGTDGKTYTLNSFAKAKVLAIVFSCNHCPTAQAYEERIKQLAKDYGPQQVAVVVISPNSPTAVNLGELGYTEMGDTYEEMQLRAKQHAFNFPYLYDGDDQKVALAYGPVATPHAFIFDESRKLRYTGRLDSKEKPGTGQAEDIRGAIDAVLHHEEVKTPVQKTFGCSIKWAWKDEYNAQLYKEWAQRPVSLDTLDATGIKELLKNKGDKLRLINIWATWCGPCIQELPAFINTDRMYRERDFEFITITTDSPEKMSKALTQLKKLQASNKNYLYTGSDKYQLIEAVDPDWQGALPYTVLVEPGGNIVYRHQGAVNMLELRKAIVENKLIGRYY</sequence>
<keyword evidence="1" id="KW-0732">Signal</keyword>
<evidence type="ECO:0000313" key="3">
    <source>
        <dbReference type="EMBL" id="SEK47809.1"/>
    </source>
</evidence>
<accession>A0A1H7HC20</accession>
<dbReference type="EMBL" id="FOBB01000001">
    <property type="protein sequence ID" value="SEK47809.1"/>
    <property type="molecule type" value="Genomic_DNA"/>
</dbReference>
<dbReference type="RefSeq" id="WP_089906356.1">
    <property type="nucleotide sequence ID" value="NZ_FOBB01000001.1"/>
</dbReference>
<dbReference type="SUPFAM" id="SSF52833">
    <property type="entry name" value="Thioredoxin-like"/>
    <property type="match status" value="2"/>
</dbReference>
<dbReference type="Pfam" id="PF08534">
    <property type="entry name" value="Redoxin"/>
    <property type="match status" value="1"/>
</dbReference>
<dbReference type="OrthoDB" id="9809746at2"/>
<proteinExistence type="predicted"/>
<dbReference type="Pfam" id="PF00578">
    <property type="entry name" value="AhpC-TSA"/>
    <property type="match status" value="1"/>
</dbReference>
<gene>
    <name evidence="3" type="ORF">SAMN04488505_101272</name>
</gene>
<dbReference type="GO" id="GO:0016491">
    <property type="term" value="F:oxidoreductase activity"/>
    <property type="evidence" value="ECO:0007669"/>
    <property type="project" value="InterPro"/>
</dbReference>
<protein>
    <submittedName>
        <fullName evidence="3">Peroxiredoxin</fullName>
    </submittedName>
</protein>
<feature type="signal peptide" evidence="1">
    <location>
        <begin position="1"/>
        <end position="19"/>
    </location>
</feature>
<dbReference type="AlphaFoldDB" id="A0A1H7HC20"/>
<dbReference type="CDD" id="cd02969">
    <property type="entry name" value="PRX_like1"/>
    <property type="match status" value="1"/>
</dbReference>
<dbReference type="InterPro" id="IPR013766">
    <property type="entry name" value="Thioredoxin_domain"/>
</dbReference>
<dbReference type="CDD" id="cd02966">
    <property type="entry name" value="TlpA_like_family"/>
    <property type="match status" value="1"/>
</dbReference>
<feature type="domain" description="Thioredoxin" evidence="2">
    <location>
        <begin position="29"/>
        <end position="192"/>
    </location>
</feature>
<feature type="chain" id="PRO_5011451419" evidence="1">
    <location>
        <begin position="20"/>
        <end position="373"/>
    </location>
</feature>
<dbReference type="InterPro" id="IPR036249">
    <property type="entry name" value="Thioredoxin-like_sf"/>
</dbReference>
<dbReference type="STRING" id="573321.SAMN04488505_101272"/>